<organism evidence="14">
    <name type="scientific">Diaphanosoma celebensis</name>
    <dbReference type="NCBI Taxonomy" id="2184134"/>
    <lineage>
        <taxon>Eukaryota</taxon>
        <taxon>Metazoa</taxon>
        <taxon>Ecdysozoa</taxon>
        <taxon>Arthropoda</taxon>
        <taxon>Crustacea</taxon>
        <taxon>Branchiopoda</taxon>
        <taxon>Diplostraca</taxon>
        <taxon>Cladocera</taxon>
        <taxon>Ctenopoda</taxon>
        <taxon>Sididae</taxon>
        <taxon>Diaphanosoma</taxon>
    </lineage>
</organism>
<feature type="domain" description="Catalase core" evidence="13">
    <location>
        <begin position="27"/>
        <end position="412"/>
    </location>
</feature>
<dbReference type="InterPro" id="IPR002226">
    <property type="entry name" value="Catalase_haem_BS"/>
</dbReference>
<dbReference type="InterPro" id="IPR018028">
    <property type="entry name" value="Catalase"/>
</dbReference>
<dbReference type="GO" id="GO:0020037">
    <property type="term" value="F:heme binding"/>
    <property type="evidence" value="ECO:0007669"/>
    <property type="project" value="InterPro"/>
</dbReference>
<dbReference type="EC" id="1.11.1.6" evidence="11"/>
<comment type="cofactor">
    <cofactor evidence="10">
        <name>heme</name>
        <dbReference type="ChEBI" id="CHEBI:30413"/>
    </cofactor>
</comment>
<evidence type="ECO:0000256" key="3">
    <source>
        <dbReference type="ARBA" id="ARBA00022617"/>
    </source>
</evidence>
<dbReference type="InterPro" id="IPR020835">
    <property type="entry name" value="Catalase_sf"/>
</dbReference>
<dbReference type="GO" id="GO:0046872">
    <property type="term" value="F:metal ion binding"/>
    <property type="evidence" value="ECO:0007669"/>
    <property type="project" value="UniProtKB-KW"/>
</dbReference>
<proteinExistence type="evidence at transcript level"/>
<evidence type="ECO:0000256" key="7">
    <source>
        <dbReference type="ARBA" id="ARBA00023324"/>
    </source>
</evidence>
<dbReference type="InterPro" id="IPR011614">
    <property type="entry name" value="Catalase_core"/>
</dbReference>
<dbReference type="CDD" id="cd08156">
    <property type="entry name" value="catalase_clade_3"/>
    <property type="match status" value="1"/>
</dbReference>
<dbReference type="GO" id="GO:0004096">
    <property type="term" value="F:catalase activity"/>
    <property type="evidence" value="ECO:0007669"/>
    <property type="project" value="UniProtKB-EC"/>
</dbReference>
<reference evidence="14" key="1">
    <citation type="submission" date="2018-02" db="EMBL/GenBank/DDBJ databases">
        <title>Effects of heavy metals in brackish water flea Diaphanosoma celebensis: transcriptional modulation and enzyme activity of antioxidants.</title>
        <authorList>
            <person name="Bae C."/>
            <person name="Lee Y."/>
        </authorList>
    </citation>
    <scope>NUCLEOTIDE SEQUENCE</scope>
</reference>
<dbReference type="GO" id="GO:0005739">
    <property type="term" value="C:mitochondrion"/>
    <property type="evidence" value="ECO:0007669"/>
    <property type="project" value="TreeGrafter"/>
</dbReference>
<dbReference type="PANTHER" id="PTHR11465">
    <property type="entry name" value="CATALASE"/>
    <property type="match status" value="1"/>
</dbReference>
<dbReference type="InterPro" id="IPR024711">
    <property type="entry name" value="Catalase_clade1/3"/>
</dbReference>
<dbReference type="InterPro" id="IPR040333">
    <property type="entry name" value="Catalase_3"/>
</dbReference>
<dbReference type="Pfam" id="PF06628">
    <property type="entry name" value="Catalase-rel"/>
    <property type="match status" value="1"/>
</dbReference>
<evidence type="ECO:0000256" key="12">
    <source>
        <dbReference type="RuleBase" id="RU004142"/>
    </source>
</evidence>
<dbReference type="EMBL" id="MG948612">
    <property type="protein sequence ID" value="QBR98223.1"/>
    <property type="molecule type" value="mRNA"/>
</dbReference>
<dbReference type="GO" id="GO:0042744">
    <property type="term" value="P:hydrogen peroxide catabolic process"/>
    <property type="evidence" value="ECO:0007669"/>
    <property type="project" value="UniProtKB-KW"/>
</dbReference>
<accession>A0A6B7GD61</accession>
<keyword evidence="7 11" id="KW-0376">Hydrogen peroxide</keyword>
<dbReference type="AlphaFoldDB" id="A0A6B7GD61"/>
<keyword evidence="4 10" id="KW-0479">Metal-binding</keyword>
<dbReference type="PIRSF" id="PIRSF038928">
    <property type="entry name" value="Catalase_clade1-3"/>
    <property type="match status" value="1"/>
</dbReference>
<evidence type="ECO:0000256" key="9">
    <source>
        <dbReference type="PIRSR" id="PIRSR038928-1"/>
    </source>
</evidence>
<dbReference type="SMART" id="SM01060">
    <property type="entry name" value="Catalase"/>
    <property type="match status" value="1"/>
</dbReference>
<protein>
    <recommendedName>
        <fullName evidence="11">Catalase</fullName>
        <ecNumber evidence="11">1.11.1.6</ecNumber>
    </recommendedName>
</protein>
<dbReference type="PROSITE" id="PS00437">
    <property type="entry name" value="CATALASE_1"/>
    <property type="match status" value="1"/>
</dbReference>
<keyword evidence="3 10" id="KW-0349">Heme</keyword>
<evidence type="ECO:0000256" key="1">
    <source>
        <dbReference type="ARBA" id="ARBA00005329"/>
    </source>
</evidence>
<dbReference type="FunFam" id="2.40.180.10:FF:000001">
    <property type="entry name" value="Catalase"/>
    <property type="match status" value="1"/>
</dbReference>
<dbReference type="GO" id="GO:0042542">
    <property type="term" value="P:response to hydrogen peroxide"/>
    <property type="evidence" value="ECO:0007669"/>
    <property type="project" value="TreeGrafter"/>
</dbReference>
<keyword evidence="5 11" id="KW-0560">Oxidoreductase</keyword>
<evidence type="ECO:0000313" key="14">
    <source>
        <dbReference type="EMBL" id="QBR98223.1"/>
    </source>
</evidence>
<sequence length="504" mass="56856">MAGRDHATNQLKKFQEAKKDEAVPKLTTGAGALIGDKLNSLTAGPRGPILLQDHVFLDEMAHFDRERIPERVVHAKGAGAFGYFEVTHDITKYTKASIFAEIGKKTPIAIRFSTVGGEAGSADTVRDPRGFAMKFYTDEGNWDLVGNNTPIFFIRDPIFFPSFIHTQKRNPVTHLKDPDMFWDFISLRPETTHQVCFLFADRGIPDGYRFMNGYGSHTFKLVNAAGEAVYCKFHMKSDQGIRNLDVNKANDLSGSDPDYSIRDLYNAIAEGNHPSWTMKIQVMTFDEAEKFRWNPFDLTKIWPQSEFPLIPVGRLVLDRNPKDYFAEVEQIAFSPAHMVNGIEPSPDKMLQGRLFSYTDTHRHRLGANYLHLPVNCPFRTRALNYQRDGPMTFNTDYAGYPNYFPNSFSGPANVPAAVEHKFQVSGDVARYNSADEDNFSQVTTFWTKVLDEAAKTRLVENIAGHLKNAQSAIQDRAVKNFSQVHPDFGSRLRTALDKHLSASL</sequence>
<comment type="function">
    <text evidence="12">Catalyzes the degradation of hydrogen peroxide (H(2)O(2)) generated by peroxisomal oxidases to water and oxygen, thereby protecting cells from the toxic effects of hydrogen peroxide.</text>
</comment>
<evidence type="ECO:0000256" key="5">
    <source>
        <dbReference type="ARBA" id="ARBA00023002"/>
    </source>
</evidence>
<dbReference type="PANTHER" id="PTHR11465:SF9">
    <property type="entry name" value="CATALASE"/>
    <property type="match status" value="1"/>
</dbReference>
<dbReference type="InterPro" id="IPR024708">
    <property type="entry name" value="Catalase_AS"/>
</dbReference>
<dbReference type="PROSITE" id="PS00438">
    <property type="entry name" value="CATALASE_2"/>
    <property type="match status" value="1"/>
</dbReference>
<evidence type="ECO:0000256" key="8">
    <source>
        <dbReference type="ARBA" id="ARBA00049254"/>
    </source>
</evidence>
<comment type="catalytic activity">
    <reaction evidence="8 11">
        <text>2 H2O2 = O2 + 2 H2O</text>
        <dbReference type="Rhea" id="RHEA:20309"/>
        <dbReference type="ChEBI" id="CHEBI:15377"/>
        <dbReference type="ChEBI" id="CHEBI:15379"/>
        <dbReference type="ChEBI" id="CHEBI:16240"/>
        <dbReference type="EC" id="1.11.1.6"/>
    </reaction>
</comment>
<dbReference type="SUPFAM" id="SSF56634">
    <property type="entry name" value="Heme-dependent catalase-like"/>
    <property type="match status" value="1"/>
</dbReference>
<evidence type="ECO:0000256" key="10">
    <source>
        <dbReference type="PIRSR" id="PIRSR038928-2"/>
    </source>
</evidence>
<evidence type="ECO:0000259" key="13">
    <source>
        <dbReference type="SMART" id="SM01060"/>
    </source>
</evidence>
<dbReference type="Pfam" id="PF00199">
    <property type="entry name" value="Catalase"/>
    <property type="match status" value="1"/>
</dbReference>
<dbReference type="InterPro" id="IPR010582">
    <property type="entry name" value="Catalase_immune_responsive"/>
</dbReference>
<gene>
    <name evidence="14" type="primary">Catalase</name>
</gene>
<name>A0A6B7GD61_9CRUS</name>
<feature type="active site" evidence="9">
    <location>
        <position position="74"/>
    </location>
</feature>
<feature type="binding site" description="axial binding residue" evidence="10">
    <location>
        <position position="357"/>
    </location>
    <ligand>
        <name>heme</name>
        <dbReference type="ChEBI" id="CHEBI:30413"/>
    </ligand>
    <ligandPart>
        <name>Fe</name>
        <dbReference type="ChEBI" id="CHEBI:18248"/>
    </ligandPart>
</feature>
<feature type="active site" evidence="9">
    <location>
        <position position="147"/>
    </location>
</feature>
<evidence type="ECO:0000256" key="2">
    <source>
        <dbReference type="ARBA" id="ARBA00022559"/>
    </source>
</evidence>
<evidence type="ECO:0000256" key="11">
    <source>
        <dbReference type="RuleBase" id="RU000498"/>
    </source>
</evidence>
<keyword evidence="6 10" id="KW-0408">Iron</keyword>
<keyword evidence="2 11" id="KW-0575">Peroxidase</keyword>
<dbReference type="SMR" id="A0A6B7GD61"/>
<dbReference type="Gene3D" id="2.40.180.10">
    <property type="entry name" value="Catalase core domain"/>
    <property type="match status" value="1"/>
</dbReference>
<comment type="similarity">
    <text evidence="1 11">Belongs to the catalase family.</text>
</comment>
<evidence type="ECO:0000256" key="4">
    <source>
        <dbReference type="ARBA" id="ARBA00022723"/>
    </source>
</evidence>
<evidence type="ECO:0000256" key="6">
    <source>
        <dbReference type="ARBA" id="ARBA00023004"/>
    </source>
</evidence>
<dbReference type="GO" id="GO:0005777">
    <property type="term" value="C:peroxisome"/>
    <property type="evidence" value="ECO:0007669"/>
    <property type="project" value="TreeGrafter"/>
</dbReference>
<dbReference type="PRINTS" id="PR00067">
    <property type="entry name" value="CATALASE"/>
</dbReference>
<dbReference type="PROSITE" id="PS51402">
    <property type="entry name" value="CATALASE_3"/>
    <property type="match status" value="1"/>
</dbReference>